<keyword evidence="4" id="KW-1185">Reference proteome</keyword>
<proteinExistence type="predicted"/>
<dbReference type="PROSITE" id="PS51257">
    <property type="entry name" value="PROKAR_LIPOPROTEIN"/>
    <property type="match status" value="1"/>
</dbReference>
<reference evidence="3 4" key="1">
    <citation type="submission" date="2024-03" db="EMBL/GenBank/DDBJ databases">
        <title>Human intestinal bacterial collection.</title>
        <authorList>
            <person name="Pauvert C."/>
            <person name="Hitch T.C.A."/>
            <person name="Clavel T."/>
        </authorList>
    </citation>
    <scope>NUCLEOTIDE SEQUENCE [LARGE SCALE GENOMIC DNA]</scope>
    <source>
        <strain evidence="3 4">CLA-JM-H38</strain>
    </source>
</reference>
<dbReference type="SMART" id="SM00849">
    <property type="entry name" value="Lactamase_B"/>
    <property type="match status" value="1"/>
</dbReference>
<dbReference type="InterPro" id="IPR001279">
    <property type="entry name" value="Metallo-B-lactamas"/>
</dbReference>
<dbReference type="Pfam" id="PF00753">
    <property type="entry name" value="Lactamase_B"/>
    <property type="match status" value="1"/>
</dbReference>
<feature type="chain" id="PRO_5047457868" evidence="1">
    <location>
        <begin position="33"/>
        <end position="305"/>
    </location>
</feature>
<feature type="domain" description="Metallo-beta-lactamase" evidence="2">
    <location>
        <begin position="60"/>
        <end position="252"/>
    </location>
</feature>
<dbReference type="CDD" id="cd07731">
    <property type="entry name" value="ComA-like_MBL-fold"/>
    <property type="match status" value="1"/>
</dbReference>
<comment type="caution">
    <text evidence="3">The sequence shown here is derived from an EMBL/GenBank/DDBJ whole genome shotgun (WGS) entry which is preliminary data.</text>
</comment>
<organism evidence="3 4">
    <name type="scientific">Ruminococcoides intestinale</name>
    <dbReference type="NCBI Taxonomy" id="3133162"/>
    <lineage>
        <taxon>Bacteria</taxon>
        <taxon>Bacillati</taxon>
        <taxon>Bacillota</taxon>
        <taxon>Clostridia</taxon>
        <taxon>Eubacteriales</taxon>
        <taxon>Oscillospiraceae</taxon>
        <taxon>Ruminococcoides</taxon>
    </lineage>
</organism>
<feature type="signal peptide" evidence="1">
    <location>
        <begin position="1"/>
        <end position="32"/>
    </location>
</feature>
<dbReference type="SUPFAM" id="SSF56281">
    <property type="entry name" value="Metallo-hydrolase/oxidoreductase"/>
    <property type="match status" value="1"/>
</dbReference>
<name>A0ABV1F7F1_9FIRM</name>
<dbReference type="Proteomes" id="UP001490816">
    <property type="component" value="Unassembled WGS sequence"/>
</dbReference>
<evidence type="ECO:0000256" key="1">
    <source>
        <dbReference type="SAM" id="SignalP"/>
    </source>
</evidence>
<evidence type="ECO:0000313" key="3">
    <source>
        <dbReference type="EMBL" id="MEQ2469276.1"/>
    </source>
</evidence>
<dbReference type="Gene3D" id="3.60.15.10">
    <property type="entry name" value="Ribonuclease Z/Hydroxyacylglutathione hydrolase-like"/>
    <property type="match status" value="1"/>
</dbReference>
<keyword evidence="1" id="KW-0732">Signal</keyword>
<dbReference type="InterPro" id="IPR035681">
    <property type="entry name" value="ComA-like_MBL"/>
</dbReference>
<evidence type="ECO:0000313" key="4">
    <source>
        <dbReference type="Proteomes" id="UP001490816"/>
    </source>
</evidence>
<dbReference type="InterPro" id="IPR036866">
    <property type="entry name" value="RibonucZ/Hydroxyglut_hydro"/>
</dbReference>
<accession>A0ABV1F7F1</accession>
<protein>
    <submittedName>
        <fullName evidence="3">ComEC/Rec2 family competence protein</fullName>
    </submittedName>
</protein>
<sequence>MLKIKINSKLILKLTALFAVICLALCSCSININVNGSDSESKTTVSEIGTLSVHYLDVGQGDSIFIELPNQKCMLIDAGENMYGKSITEYINNLGYTNIDYLVATHPHADHIGSMAYVVKHNNIGEIYMPKVTTTTKTYENLLTAIADKGLKVKSAKAGMNIIDDNDFSINILAPVTIDEDNLNNCSIILKITYKNDSFLFLGDAEKKELETVTADMSAEVLKVGHHGSRTSTTKALLEKVNPKYAVISLGKDNSYGHPHKSTLKLLDEFGVETYRTDENGTVVISTEGSGVTIKTGQTSMKRDE</sequence>
<dbReference type="InterPro" id="IPR052159">
    <property type="entry name" value="Competence_DNA_uptake"/>
</dbReference>
<evidence type="ECO:0000259" key="2">
    <source>
        <dbReference type="SMART" id="SM00849"/>
    </source>
</evidence>
<dbReference type="PANTHER" id="PTHR30619:SF7">
    <property type="entry name" value="BETA-LACTAMASE DOMAIN PROTEIN"/>
    <property type="match status" value="1"/>
</dbReference>
<dbReference type="EMBL" id="JBBMEZ010000005">
    <property type="protein sequence ID" value="MEQ2469276.1"/>
    <property type="molecule type" value="Genomic_DNA"/>
</dbReference>
<dbReference type="PANTHER" id="PTHR30619">
    <property type="entry name" value="DNA INTERNALIZATION/COMPETENCE PROTEIN COMEC/REC2"/>
    <property type="match status" value="1"/>
</dbReference>
<dbReference type="RefSeq" id="WP_187299871.1">
    <property type="nucleotide sequence ID" value="NZ_JBBMEZ010000005.1"/>
</dbReference>
<gene>
    <name evidence="3" type="ORF">WMO39_02850</name>
</gene>